<evidence type="ECO:0000313" key="1">
    <source>
        <dbReference type="EMBL" id="KFD50286.1"/>
    </source>
</evidence>
<dbReference type="AlphaFoldDB" id="A0A085LZ90"/>
<keyword evidence="3" id="KW-1185">Reference proteome</keyword>
<evidence type="ECO:0000313" key="2">
    <source>
        <dbReference type="EMBL" id="KFD60202.1"/>
    </source>
</evidence>
<gene>
    <name evidence="1" type="ORF">M513_08786</name>
    <name evidence="2" type="ORF">M514_08786</name>
</gene>
<evidence type="ECO:0000313" key="3">
    <source>
        <dbReference type="Proteomes" id="UP000030764"/>
    </source>
</evidence>
<sequence length="129" mass="14388">MISAEEIIKFLKKMPKNSSPGPDRVSARNSHSLPLFYPNVPGVFKQCRTILLPKKQSAKQPDELLDELGNLGGGFSFADDCDLNYLAFADDIILFSGSASQGFRASWFIRRDIFKTEAYGLNSDKCYSL</sequence>
<reference evidence="1 3" key="1">
    <citation type="journal article" date="2014" name="Nat. Genet.">
        <title>Genome and transcriptome of the porcine whipworm Trichuris suis.</title>
        <authorList>
            <person name="Jex A.R."/>
            <person name="Nejsum P."/>
            <person name="Schwarz E.M."/>
            <person name="Hu L."/>
            <person name="Young N.D."/>
            <person name="Hall R.S."/>
            <person name="Korhonen P.K."/>
            <person name="Liao S."/>
            <person name="Thamsborg S."/>
            <person name="Xia J."/>
            <person name="Xu P."/>
            <person name="Wang S."/>
            <person name="Scheerlinck J.P."/>
            <person name="Hofmann A."/>
            <person name="Sternberg P.W."/>
            <person name="Wang J."/>
            <person name="Gasser R.B."/>
        </authorList>
    </citation>
    <scope>NUCLEOTIDE SEQUENCE [LARGE SCALE GENOMIC DNA]</scope>
    <source>
        <strain evidence="2">DCEP-RM93F</strain>
        <strain evidence="1">DCEP-RM93M</strain>
    </source>
</reference>
<dbReference type="Proteomes" id="UP000030764">
    <property type="component" value="Unassembled WGS sequence"/>
</dbReference>
<accession>A0A085LZ90</accession>
<dbReference type="EMBL" id="KL363255">
    <property type="protein sequence ID" value="KFD50286.1"/>
    <property type="molecule type" value="Genomic_DNA"/>
</dbReference>
<proteinExistence type="predicted"/>
<protein>
    <submittedName>
        <fullName evidence="1">Uncharacterized protein</fullName>
    </submittedName>
</protein>
<organism evidence="1 3">
    <name type="scientific">Trichuris suis</name>
    <name type="common">pig whipworm</name>
    <dbReference type="NCBI Taxonomy" id="68888"/>
    <lineage>
        <taxon>Eukaryota</taxon>
        <taxon>Metazoa</taxon>
        <taxon>Ecdysozoa</taxon>
        <taxon>Nematoda</taxon>
        <taxon>Enoplea</taxon>
        <taxon>Dorylaimia</taxon>
        <taxon>Trichinellida</taxon>
        <taxon>Trichuridae</taxon>
        <taxon>Trichuris</taxon>
    </lineage>
</organism>
<dbReference type="EMBL" id="KL367686">
    <property type="protein sequence ID" value="KFD60202.1"/>
    <property type="molecule type" value="Genomic_DNA"/>
</dbReference>
<dbReference type="Proteomes" id="UP000030758">
    <property type="component" value="Unassembled WGS sequence"/>
</dbReference>
<name>A0A085LZ90_9BILA</name>